<sequence>MARRCSSCPRRWSRTTSTRRRRPCSSSGSAARRARSSASSTRSTRRCPSPRPCPSRRPCLRLRRALPVERQVRLHLAGPARQVPDALRARDPHGRAHGPRHQGHDVNEAAATPAAPRRGARNGRSAGS</sequence>
<gene>
    <name evidence="2" type="ORF">SO694_0006503</name>
</gene>
<comment type="caution">
    <text evidence="2">The sequence shown here is derived from an EMBL/GenBank/DDBJ whole genome shotgun (WGS) entry which is preliminary data.</text>
</comment>
<reference evidence="2 3" key="1">
    <citation type="submission" date="2024-03" db="EMBL/GenBank/DDBJ databases">
        <title>Aureococcus anophagefferens CCMP1851 and Kratosvirus quantuckense: Draft genome of a second virus-susceptible host strain in the model system.</title>
        <authorList>
            <person name="Chase E."/>
            <person name="Truchon A.R."/>
            <person name="Schepens W."/>
            <person name="Wilhelm S.W."/>
        </authorList>
    </citation>
    <scope>NUCLEOTIDE SEQUENCE [LARGE SCALE GENOMIC DNA]</scope>
    <source>
        <strain evidence="2 3">CCMP1851</strain>
    </source>
</reference>
<keyword evidence="3" id="KW-1185">Reference proteome</keyword>
<evidence type="ECO:0000313" key="2">
    <source>
        <dbReference type="EMBL" id="KAK7235933.1"/>
    </source>
</evidence>
<feature type="compositionally biased region" description="Basic residues" evidence="1">
    <location>
        <begin position="11"/>
        <end position="23"/>
    </location>
</feature>
<evidence type="ECO:0000313" key="3">
    <source>
        <dbReference type="Proteomes" id="UP001363151"/>
    </source>
</evidence>
<feature type="compositionally biased region" description="Low complexity" evidence="1">
    <location>
        <begin position="109"/>
        <end position="128"/>
    </location>
</feature>
<dbReference type="EMBL" id="JBBJCI010000288">
    <property type="protein sequence ID" value="KAK7235933.1"/>
    <property type="molecule type" value="Genomic_DNA"/>
</dbReference>
<organism evidence="2 3">
    <name type="scientific">Aureococcus anophagefferens</name>
    <name type="common">Harmful bloom alga</name>
    <dbReference type="NCBI Taxonomy" id="44056"/>
    <lineage>
        <taxon>Eukaryota</taxon>
        <taxon>Sar</taxon>
        <taxon>Stramenopiles</taxon>
        <taxon>Ochrophyta</taxon>
        <taxon>Pelagophyceae</taxon>
        <taxon>Pelagomonadales</taxon>
        <taxon>Pelagomonadaceae</taxon>
        <taxon>Aureococcus</taxon>
    </lineage>
</organism>
<evidence type="ECO:0000256" key="1">
    <source>
        <dbReference type="SAM" id="MobiDB-lite"/>
    </source>
</evidence>
<protein>
    <submittedName>
        <fullName evidence="2">Uncharacterized protein</fullName>
    </submittedName>
</protein>
<feature type="region of interest" description="Disordered" evidence="1">
    <location>
        <begin position="1"/>
        <end position="128"/>
    </location>
</feature>
<name>A0ABR1FQS4_AURAN</name>
<dbReference type="Proteomes" id="UP001363151">
    <property type="component" value="Unassembled WGS sequence"/>
</dbReference>
<feature type="compositionally biased region" description="Low complexity" evidence="1">
    <location>
        <begin position="1"/>
        <end position="10"/>
    </location>
</feature>
<accession>A0ABR1FQS4</accession>
<feature type="compositionally biased region" description="Low complexity" evidence="1">
    <location>
        <begin position="24"/>
        <end position="42"/>
    </location>
</feature>
<proteinExistence type="predicted"/>